<dbReference type="Pfam" id="PF12156">
    <property type="entry name" value="ATPase-cat_bd"/>
    <property type="match status" value="1"/>
</dbReference>
<evidence type="ECO:0000313" key="3">
    <source>
        <dbReference type="Proteomes" id="UP001225378"/>
    </source>
</evidence>
<reference evidence="2 3" key="1">
    <citation type="journal article" date="2024" name="Microbiology">
        <title>Methylomarinum rosea sp. nov., a novel halophilic methanotrophic bacterium from the hypersaline Lake Elton.</title>
        <authorList>
            <person name="Suleimanov R.Z."/>
            <person name="Oshkin I.Y."/>
            <person name="Danilova O.V."/>
            <person name="Suzina N.E."/>
            <person name="Dedysh S.N."/>
        </authorList>
    </citation>
    <scope>NUCLEOTIDE SEQUENCE [LARGE SCALE GENOMIC DNA]</scope>
    <source>
        <strain evidence="2 3">Ch1-1</strain>
    </source>
</reference>
<name>A0AAU7NW96_9GAMM</name>
<evidence type="ECO:0000313" key="2">
    <source>
        <dbReference type="EMBL" id="XBS21325.1"/>
    </source>
</evidence>
<dbReference type="AlphaFoldDB" id="A0AAU7NW96"/>
<evidence type="ECO:0000259" key="1">
    <source>
        <dbReference type="Pfam" id="PF12156"/>
    </source>
</evidence>
<dbReference type="EMBL" id="CP157743">
    <property type="protein sequence ID" value="XBS21325.1"/>
    <property type="molecule type" value="Genomic_DNA"/>
</dbReference>
<organism evidence="2 3">
    <name type="scientific">Methylomarinum roseum</name>
    <dbReference type="NCBI Taxonomy" id="3067653"/>
    <lineage>
        <taxon>Bacteria</taxon>
        <taxon>Pseudomonadati</taxon>
        <taxon>Pseudomonadota</taxon>
        <taxon>Gammaproteobacteria</taxon>
        <taxon>Methylococcales</taxon>
        <taxon>Methylococcaceae</taxon>
        <taxon>Methylomarinum</taxon>
    </lineage>
</organism>
<proteinExistence type="predicted"/>
<dbReference type="InterPro" id="IPR021993">
    <property type="entry name" value="ATPase-cat-bd"/>
</dbReference>
<feature type="domain" description="Putative metal-binding" evidence="1">
    <location>
        <begin position="9"/>
        <end position="51"/>
    </location>
</feature>
<dbReference type="KEGG" id="mech:Q9L42_004145"/>
<dbReference type="RefSeq" id="WP_305909686.1">
    <property type="nucleotide sequence ID" value="NZ_CP157743.1"/>
</dbReference>
<accession>A0AAU7NW96</accession>
<keyword evidence="3" id="KW-1185">Reference proteome</keyword>
<protein>
    <submittedName>
        <fullName evidence="2">Heavy metal translocating P-type ATPase metal-binding domain-containing protein</fullName>
    </submittedName>
</protein>
<gene>
    <name evidence="2" type="ORF">Q9L42_004145</name>
</gene>
<sequence length="59" mass="6749">MKEQAPKACALCSLPVELNIFTELTKDNQVLHFCCEGCKNIYRLINAEELKPEEKADKH</sequence>
<dbReference type="Proteomes" id="UP001225378">
    <property type="component" value="Chromosome"/>
</dbReference>